<dbReference type="GO" id="GO:0006412">
    <property type="term" value="P:translation"/>
    <property type="evidence" value="ECO:0007669"/>
    <property type="project" value="InterPro"/>
</dbReference>
<keyword evidence="4" id="KW-0496">Mitochondrion</keyword>
<proteinExistence type="inferred from homology"/>
<dbReference type="Pfam" id="PF00573">
    <property type="entry name" value="Ribosomal_L4"/>
    <property type="match status" value="1"/>
</dbReference>
<protein>
    <recommendedName>
        <fullName evidence="6">Large ribosomal subunit protein uL4m</fullName>
    </recommendedName>
    <alternativeName>
        <fullName evidence="7">39S ribosomal protein L4, mitochondrial</fullName>
    </alternativeName>
</protein>
<organism evidence="9 10">
    <name type="scientific">Littorina saxatilis</name>
    <dbReference type="NCBI Taxonomy" id="31220"/>
    <lineage>
        <taxon>Eukaryota</taxon>
        <taxon>Metazoa</taxon>
        <taxon>Spiralia</taxon>
        <taxon>Lophotrochozoa</taxon>
        <taxon>Mollusca</taxon>
        <taxon>Gastropoda</taxon>
        <taxon>Caenogastropoda</taxon>
        <taxon>Littorinimorpha</taxon>
        <taxon>Littorinoidea</taxon>
        <taxon>Littorinidae</taxon>
        <taxon>Littorina</taxon>
    </lineage>
</organism>
<comment type="subcellular location">
    <subcellularLocation>
        <location evidence="1">Mitochondrion</location>
    </subcellularLocation>
</comment>
<evidence type="ECO:0000313" key="10">
    <source>
        <dbReference type="Proteomes" id="UP001374579"/>
    </source>
</evidence>
<dbReference type="EMBL" id="JBAMIC010000008">
    <property type="protein sequence ID" value="KAK7103742.1"/>
    <property type="molecule type" value="Genomic_DNA"/>
</dbReference>
<dbReference type="GO" id="GO:1990904">
    <property type="term" value="C:ribonucleoprotein complex"/>
    <property type="evidence" value="ECO:0007669"/>
    <property type="project" value="UniProtKB-KW"/>
</dbReference>
<keyword evidence="5" id="KW-0687">Ribonucleoprotein</keyword>
<dbReference type="PANTHER" id="PTHR10746">
    <property type="entry name" value="50S RIBOSOMAL PROTEIN L4"/>
    <property type="match status" value="1"/>
</dbReference>
<dbReference type="InterPro" id="IPR013005">
    <property type="entry name" value="Ribosomal_uL4-like"/>
</dbReference>
<keyword evidence="10" id="KW-1185">Reference proteome</keyword>
<dbReference type="Gene3D" id="3.40.1370.10">
    <property type="match status" value="1"/>
</dbReference>
<evidence type="ECO:0000256" key="2">
    <source>
        <dbReference type="ARBA" id="ARBA00010528"/>
    </source>
</evidence>
<feature type="region of interest" description="Disordered" evidence="8">
    <location>
        <begin position="134"/>
        <end position="158"/>
    </location>
</feature>
<evidence type="ECO:0000256" key="4">
    <source>
        <dbReference type="ARBA" id="ARBA00023128"/>
    </source>
</evidence>
<name>A0AAN9GCY8_9CAEN</name>
<dbReference type="FunFam" id="3.40.1370.10:FF:000005">
    <property type="entry name" value="39S ribosomal protein L4, mitochondrial"/>
    <property type="match status" value="1"/>
</dbReference>
<dbReference type="GO" id="GO:0003735">
    <property type="term" value="F:structural constituent of ribosome"/>
    <property type="evidence" value="ECO:0007669"/>
    <property type="project" value="InterPro"/>
</dbReference>
<dbReference type="InterPro" id="IPR002136">
    <property type="entry name" value="Ribosomal_uL4"/>
</dbReference>
<evidence type="ECO:0000256" key="6">
    <source>
        <dbReference type="ARBA" id="ARBA00040565"/>
    </source>
</evidence>
<evidence type="ECO:0000313" key="9">
    <source>
        <dbReference type="EMBL" id="KAK7103742.1"/>
    </source>
</evidence>
<dbReference type="AlphaFoldDB" id="A0AAN9GCY8"/>
<dbReference type="NCBIfam" id="TIGR03953">
    <property type="entry name" value="rplD_bact"/>
    <property type="match status" value="1"/>
</dbReference>
<dbReference type="Proteomes" id="UP001374579">
    <property type="component" value="Unassembled WGS sequence"/>
</dbReference>
<comment type="similarity">
    <text evidence="2">Belongs to the universal ribosomal protein uL4 family.</text>
</comment>
<evidence type="ECO:0000256" key="7">
    <source>
        <dbReference type="ARBA" id="ARBA00082711"/>
    </source>
</evidence>
<evidence type="ECO:0000256" key="1">
    <source>
        <dbReference type="ARBA" id="ARBA00004173"/>
    </source>
</evidence>
<dbReference type="GO" id="GO:0005840">
    <property type="term" value="C:ribosome"/>
    <property type="evidence" value="ECO:0007669"/>
    <property type="project" value="UniProtKB-KW"/>
</dbReference>
<comment type="caution">
    <text evidence="9">The sequence shown here is derived from an EMBL/GenBank/DDBJ whole genome shotgun (WGS) entry which is preliminary data.</text>
</comment>
<dbReference type="InterPro" id="IPR023574">
    <property type="entry name" value="Ribosomal_uL4_dom_sf"/>
</dbReference>
<keyword evidence="3" id="KW-0689">Ribosomal protein</keyword>
<dbReference type="GO" id="GO:0005743">
    <property type="term" value="C:mitochondrial inner membrane"/>
    <property type="evidence" value="ECO:0007669"/>
    <property type="project" value="UniProtKB-ARBA"/>
</dbReference>
<dbReference type="SUPFAM" id="SSF52166">
    <property type="entry name" value="Ribosomal protein L4"/>
    <property type="match status" value="1"/>
</dbReference>
<dbReference type="PANTHER" id="PTHR10746:SF6">
    <property type="entry name" value="LARGE RIBOSOMAL SUBUNIT PROTEIN UL4M"/>
    <property type="match status" value="1"/>
</dbReference>
<accession>A0AAN9GCY8</accession>
<gene>
    <name evidence="9" type="ORF">V1264_018583</name>
</gene>
<evidence type="ECO:0000256" key="5">
    <source>
        <dbReference type="ARBA" id="ARBA00023274"/>
    </source>
</evidence>
<evidence type="ECO:0000256" key="3">
    <source>
        <dbReference type="ARBA" id="ARBA00022980"/>
    </source>
</evidence>
<reference evidence="9 10" key="1">
    <citation type="submission" date="2024-02" db="EMBL/GenBank/DDBJ databases">
        <title>Chromosome-scale genome assembly of the rough periwinkle Littorina saxatilis.</title>
        <authorList>
            <person name="De Jode A."/>
            <person name="Faria R."/>
            <person name="Formenti G."/>
            <person name="Sims Y."/>
            <person name="Smith T.P."/>
            <person name="Tracey A."/>
            <person name="Wood J.M.D."/>
            <person name="Zagrodzka Z.B."/>
            <person name="Johannesson K."/>
            <person name="Butlin R.K."/>
            <person name="Leder E.H."/>
        </authorList>
    </citation>
    <scope>NUCLEOTIDE SEQUENCE [LARGE SCALE GENOMIC DNA]</scope>
    <source>
        <strain evidence="9">Snail1</strain>
        <tissue evidence="9">Muscle</tissue>
    </source>
</reference>
<evidence type="ECO:0000256" key="8">
    <source>
        <dbReference type="SAM" id="MobiDB-lite"/>
    </source>
</evidence>
<sequence>MMLSRPFVTRITDLCLRARSSVAVSQKACLFCGRPNNQALDLEVPHQPQEDALIKQTDRPLPVITSRQLQFPSPYAEPKQAWLETLSTLEDQKLGLVDLHPDVFGIYPRVDVVHQNILWQRTYKRISYATTLSRSEMPGGGRKPWPQKGTGRARHGSVRSPIWHKGGSAMGPRGPQSYFYMLSAQLRALGLRSMLSIKFAQDDLHIVENLDIPMDDPQYLKELADVRFWGDSVLFVDDNDTLPRETAVALSEIPHFNALPVYGLNVYSMLKHHTLVLTVAAVEKIEERLLYVMHSTRRQKKVTYSYRTPTPFVRDPVIEQ</sequence>